<reference evidence="8" key="1">
    <citation type="journal article" date="2014" name="Nat. Commun.">
        <title>The emerging biofuel crop Camelina sativa retains a highly undifferentiated hexaploid genome structure.</title>
        <authorList>
            <person name="Kagale S."/>
            <person name="Koh C."/>
            <person name="Nixon J."/>
            <person name="Bollina V."/>
            <person name="Clarke W.E."/>
            <person name="Tuteja R."/>
            <person name="Spillane C."/>
            <person name="Robinson S.J."/>
            <person name="Links M.G."/>
            <person name="Clarke C."/>
            <person name="Higgins E.E."/>
            <person name="Huebert T."/>
            <person name="Sharpe A.G."/>
            <person name="Parkin I.A."/>
        </authorList>
    </citation>
    <scope>NUCLEOTIDE SEQUENCE [LARGE SCALE GENOMIC DNA]</scope>
    <source>
        <strain evidence="8">cv. DH55</strain>
    </source>
</reference>
<dbReference type="PANTHER" id="PTHR11089">
    <property type="entry name" value="GTP-BINDING PROTEIN-RELATED"/>
    <property type="match status" value="1"/>
</dbReference>
<evidence type="ECO:0000256" key="2">
    <source>
        <dbReference type="ARBA" id="ARBA00022741"/>
    </source>
</evidence>
<dbReference type="CDD" id="cd04178">
    <property type="entry name" value="Nucleostemin_like"/>
    <property type="match status" value="1"/>
</dbReference>
<dbReference type="GeneID" id="104764410"/>
<evidence type="ECO:0000256" key="6">
    <source>
        <dbReference type="SAM" id="MobiDB-lite"/>
    </source>
</evidence>
<dbReference type="PROSITE" id="PS51721">
    <property type="entry name" value="G_CP"/>
    <property type="match status" value="1"/>
</dbReference>
<feature type="region of interest" description="Disordered" evidence="6">
    <location>
        <begin position="1"/>
        <end position="58"/>
    </location>
</feature>
<feature type="compositionally biased region" description="Basic and acidic residues" evidence="6">
    <location>
        <begin position="473"/>
        <end position="488"/>
    </location>
</feature>
<evidence type="ECO:0000259" key="7">
    <source>
        <dbReference type="PROSITE" id="PS51721"/>
    </source>
</evidence>
<evidence type="ECO:0000256" key="3">
    <source>
        <dbReference type="ARBA" id="ARBA00023134"/>
    </source>
</evidence>
<dbReference type="PRINTS" id="PR00326">
    <property type="entry name" value="GTP1OBG"/>
</dbReference>
<sequence>MVKRSKKSKSKRVTLKQKHKVLRKVKEHHKKKAKDAKKLGLNRKPRVEKDPGIPNDWPFKEQELKALEVRRARALEELEQKKVARKERAKKRKLGLVDDEDEDTKTEEETREEPTRVVNVRDNSERAFYKELVKVIELSDVILEVLDARDPLGTRCTDMERMVMQAGPNKHLVLLLNKIDLVPREAAEKWLKYLREEFPAVAFKCSTQEQRSNLGWKSSKASKPSNMLQTSDCLGADTLIKLLKNYSRSHELKKSITVGIIGLPNVGKSSLINSLKRAHVVNVGATPGLTRSLQEVHLDKNVKLLDCPGVVMLKSAGNDASIALRNCKRIEKLDVPVSPVKEILKLCPTQMLVTLYKIPSFEAVDDFLYKVATVRGKLKKGGLVDIEAAARIVLHDWNEGKIPYYTVPPKRDQGGHAESKIVNELAKEFNIDEVYSGESSFIGSLKTVNEFNPVEVPSNGPLNFDETMIEDESKTQMEEELDHESVDHESDDESMGGDEEEEAGKAKEKSEAGRQNVKLYSAENMLNTKMQKAEKKRRKKAKKAAGDEDLMEGDYDFKVDYKKIKDSAMKEAQIEVKIPMAGLLPEE</sequence>
<evidence type="ECO:0000256" key="1">
    <source>
        <dbReference type="ARBA" id="ARBA00004123"/>
    </source>
</evidence>
<dbReference type="InterPro" id="IPR030378">
    <property type="entry name" value="G_CP_dom"/>
</dbReference>
<dbReference type="InterPro" id="IPR023179">
    <property type="entry name" value="GTP-bd_ortho_bundle_sf"/>
</dbReference>
<evidence type="ECO:0000256" key="4">
    <source>
        <dbReference type="ARBA" id="ARBA00023242"/>
    </source>
</evidence>
<protein>
    <submittedName>
        <fullName evidence="9">Guanine nucleotide-binding protein-like NSN1</fullName>
    </submittedName>
</protein>
<organism evidence="8 9">
    <name type="scientific">Camelina sativa</name>
    <name type="common">False flax</name>
    <name type="synonym">Myagrum sativum</name>
    <dbReference type="NCBI Taxonomy" id="90675"/>
    <lineage>
        <taxon>Eukaryota</taxon>
        <taxon>Viridiplantae</taxon>
        <taxon>Streptophyta</taxon>
        <taxon>Embryophyta</taxon>
        <taxon>Tracheophyta</taxon>
        <taxon>Spermatophyta</taxon>
        <taxon>Magnoliopsida</taxon>
        <taxon>eudicotyledons</taxon>
        <taxon>Gunneridae</taxon>
        <taxon>Pentapetalae</taxon>
        <taxon>rosids</taxon>
        <taxon>malvids</taxon>
        <taxon>Brassicales</taxon>
        <taxon>Brassicaceae</taxon>
        <taxon>Camelineae</taxon>
        <taxon>Camelina</taxon>
    </lineage>
</organism>
<keyword evidence="8" id="KW-1185">Reference proteome</keyword>
<gene>
    <name evidence="9" type="primary">LOC104764410</name>
</gene>
<feature type="domain" description="CP-type G" evidence="7">
    <location>
        <begin position="129"/>
        <end position="313"/>
    </location>
</feature>
<keyword evidence="2" id="KW-0547">Nucleotide-binding</keyword>
<feature type="compositionally biased region" description="Basic residues" evidence="6">
    <location>
        <begin position="534"/>
        <end position="543"/>
    </location>
</feature>
<comment type="subcellular location">
    <subcellularLocation>
        <location evidence="1">Nucleus</location>
    </subcellularLocation>
</comment>
<dbReference type="SUPFAM" id="SSF52540">
    <property type="entry name" value="P-loop containing nucleoside triphosphate hydrolases"/>
    <property type="match status" value="1"/>
</dbReference>
<dbReference type="Proteomes" id="UP000694864">
    <property type="component" value="Chromosome 19"/>
</dbReference>
<dbReference type="RefSeq" id="XP_010486233.1">
    <property type="nucleotide sequence ID" value="XM_010487931.2"/>
</dbReference>
<dbReference type="InterPro" id="IPR050755">
    <property type="entry name" value="TRAFAC_YlqF/YawG_RiboMat"/>
</dbReference>
<dbReference type="InterPro" id="IPR027417">
    <property type="entry name" value="P-loop_NTPase"/>
</dbReference>
<reference evidence="9" key="2">
    <citation type="submission" date="2025-08" db="UniProtKB">
        <authorList>
            <consortium name="RefSeq"/>
        </authorList>
    </citation>
    <scope>IDENTIFICATION</scope>
    <source>
        <tissue evidence="9">Leaf</tissue>
    </source>
</reference>
<keyword evidence="3" id="KW-0342">GTP-binding</keyword>
<keyword evidence="5" id="KW-0175">Coiled coil</keyword>
<evidence type="ECO:0000313" key="8">
    <source>
        <dbReference type="Proteomes" id="UP000694864"/>
    </source>
</evidence>
<dbReference type="Gene3D" id="3.40.50.300">
    <property type="entry name" value="P-loop containing nucleotide triphosphate hydrolases"/>
    <property type="match status" value="1"/>
</dbReference>
<dbReference type="Pfam" id="PF01926">
    <property type="entry name" value="MMR_HSR1"/>
    <property type="match status" value="1"/>
</dbReference>
<dbReference type="Pfam" id="PF08701">
    <property type="entry name" value="GN3L_Grn1"/>
    <property type="match status" value="1"/>
</dbReference>
<keyword evidence="4" id="KW-0539">Nucleus</keyword>
<dbReference type="PANTHER" id="PTHR11089:SF30">
    <property type="entry name" value="GUANINE NUCLEOTIDE-BINDING PROTEIN-LIKE 3 HOMOLOG"/>
    <property type="match status" value="1"/>
</dbReference>
<accession>A0ABM0XHW2</accession>
<dbReference type="Gene3D" id="1.10.1580.10">
    <property type="match status" value="1"/>
</dbReference>
<feature type="compositionally biased region" description="Basic and acidic residues" evidence="6">
    <location>
        <begin position="503"/>
        <end position="512"/>
    </location>
</feature>
<evidence type="ECO:0000256" key="5">
    <source>
        <dbReference type="SAM" id="Coils"/>
    </source>
</evidence>
<name>A0ABM0XHW2_CAMSA</name>
<feature type="compositionally biased region" description="Acidic residues" evidence="6">
    <location>
        <begin position="489"/>
        <end position="502"/>
    </location>
</feature>
<feature type="compositionally biased region" description="Basic residues" evidence="6">
    <location>
        <begin position="1"/>
        <end position="44"/>
    </location>
</feature>
<evidence type="ECO:0000313" key="9">
    <source>
        <dbReference type="RefSeq" id="XP_010486233.1"/>
    </source>
</evidence>
<dbReference type="InterPro" id="IPR006073">
    <property type="entry name" value="GTP-bd"/>
</dbReference>
<dbReference type="InterPro" id="IPR014813">
    <property type="entry name" value="Gnl3_N_dom"/>
</dbReference>
<feature type="coiled-coil region" evidence="5">
    <location>
        <begin position="64"/>
        <end position="92"/>
    </location>
</feature>
<proteinExistence type="predicted"/>
<feature type="region of interest" description="Disordered" evidence="6">
    <location>
        <begin position="473"/>
        <end position="549"/>
    </location>
</feature>